<protein>
    <submittedName>
        <fullName evidence="4">Succinate-semialdehyde dehydrogenase</fullName>
    </submittedName>
</protein>
<dbReference type="InterPro" id="IPR015590">
    <property type="entry name" value="Aldehyde_DH_dom"/>
</dbReference>
<reference evidence="4 5" key="1">
    <citation type="submission" date="2019-03" db="EMBL/GenBank/DDBJ databases">
        <title>Genomic Encyclopedia of Type Strains, Phase IV (KMG-IV): sequencing the most valuable type-strain genomes for metagenomic binning, comparative biology and taxonomic classification.</title>
        <authorList>
            <person name="Goeker M."/>
        </authorList>
    </citation>
    <scope>NUCLEOTIDE SEQUENCE [LARGE SCALE GENOMIC DNA]</scope>
    <source>
        <strain evidence="4 5">DSM 100433</strain>
    </source>
</reference>
<feature type="domain" description="Aldehyde dehydrogenase" evidence="3">
    <location>
        <begin position="4"/>
        <end position="265"/>
    </location>
</feature>
<keyword evidence="5" id="KW-1185">Reference proteome</keyword>
<organism evidence="4 5">
    <name type="scientific">Harryflintia acetispora</name>
    <dbReference type="NCBI Taxonomy" id="1849041"/>
    <lineage>
        <taxon>Bacteria</taxon>
        <taxon>Bacillati</taxon>
        <taxon>Bacillota</taxon>
        <taxon>Clostridia</taxon>
        <taxon>Eubacteriales</taxon>
        <taxon>Oscillospiraceae</taxon>
        <taxon>Harryflintia</taxon>
    </lineage>
</organism>
<dbReference type="Proteomes" id="UP000294682">
    <property type="component" value="Unassembled WGS sequence"/>
</dbReference>
<evidence type="ECO:0000256" key="1">
    <source>
        <dbReference type="ARBA" id="ARBA00023002"/>
    </source>
</evidence>
<evidence type="ECO:0000313" key="5">
    <source>
        <dbReference type="Proteomes" id="UP000294682"/>
    </source>
</evidence>
<dbReference type="Gene3D" id="3.40.605.10">
    <property type="entry name" value="Aldehyde Dehydrogenase, Chain A, domain 1"/>
    <property type="match status" value="1"/>
</dbReference>
<dbReference type="Gene3D" id="3.40.309.10">
    <property type="entry name" value="Aldehyde Dehydrogenase, Chain A, domain 2"/>
    <property type="match status" value="1"/>
</dbReference>
<name>A0A9X8UIK2_9FIRM</name>
<comment type="caution">
    <text evidence="4">The sequence shown here is derived from an EMBL/GenBank/DDBJ whole genome shotgun (WGS) entry which is preliminary data.</text>
</comment>
<dbReference type="PANTHER" id="PTHR11699">
    <property type="entry name" value="ALDEHYDE DEHYDROGENASE-RELATED"/>
    <property type="match status" value="1"/>
</dbReference>
<dbReference type="SUPFAM" id="SSF53720">
    <property type="entry name" value="ALDH-like"/>
    <property type="match status" value="1"/>
</dbReference>
<evidence type="ECO:0000256" key="2">
    <source>
        <dbReference type="SAM" id="Coils"/>
    </source>
</evidence>
<dbReference type="GO" id="GO:0016620">
    <property type="term" value="F:oxidoreductase activity, acting on the aldehyde or oxo group of donors, NAD or NADP as acceptor"/>
    <property type="evidence" value="ECO:0007669"/>
    <property type="project" value="InterPro"/>
</dbReference>
<keyword evidence="1" id="KW-0560">Oxidoreductase</keyword>
<dbReference type="InterPro" id="IPR016161">
    <property type="entry name" value="Ald_DH/histidinol_DH"/>
</dbReference>
<gene>
    <name evidence="4" type="ORF">EDD78_11134</name>
</gene>
<keyword evidence="2" id="KW-0175">Coiled coil</keyword>
<evidence type="ECO:0000259" key="3">
    <source>
        <dbReference type="Pfam" id="PF00171"/>
    </source>
</evidence>
<dbReference type="InterPro" id="IPR016162">
    <property type="entry name" value="Ald_DH_N"/>
</dbReference>
<feature type="coiled-coil region" evidence="2">
    <location>
        <begin position="1"/>
        <end position="28"/>
    </location>
</feature>
<sequence length="456" mass="49760">MKMANEKIEGLMQKARAAQAQVADYTQEQADDMVRVVAKRCWAERERIAQLCVDDTGKGTYEFKLGKMENTTASVYMYLKGRKSVGLVEHDEKKKLWKYAKPVGVLACITPVTNPAATPIGNGLNVLKTRNAMIVCPHPGARKATGDTVELMRTALRENGHPEDLVQVVPESTVQDAADLMAAVDLILATGGPGMVKAAYSSGKPALGVGQGNVQCILDEDYDDLEKLVSAIVPSRMVDYGMPCTGEQTVHCPASKLDALIKTYASMKCHYIDDEAQIQKLRETLFVDGAINREIVGQPSYKIAKMAGIDIPEDTTLLLLKVGKCGKEEVLAKEILAPITRIFPYDSFEEAVERARTNMLMEGAGHSSCIWSNNPEHVAFAASRIPAGRVMVNQPATNGSGRQNNGLGQTVSLGCGYWGGNSVYHNVNYKDMLNYTIVSEILEDRKVLTPKEIMAD</sequence>
<feature type="domain" description="Aldehyde dehydrogenase" evidence="3">
    <location>
        <begin position="329"/>
        <end position="402"/>
    </location>
</feature>
<accession>A0A9X8UIK2</accession>
<dbReference type="EMBL" id="SLUK01000011">
    <property type="protein sequence ID" value="TCL42271.1"/>
    <property type="molecule type" value="Genomic_DNA"/>
</dbReference>
<proteinExistence type="predicted"/>
<evidence type="ECO:0000313" key="4">
    <source>
        <dbReference type="EMBL" id="TCL42271.1"/>
    </source>
</evidence>
<dbReference type="AlphaFoldDB" id="A0A9X8UIK2"/>
<dbReference type="InterPro" id="IPR016163">
    <property type="entry name" value="Ald_DH_C"/>
</dbReference>
<dbReference type="Pfam" id="PF00171">
    <property type="entry name" value="Aldedh"/>
    <property type="match status" value="2"/>
</dbReference>